<dbReference type="InterPro" id="IPR023213">
    <property type="entry name" value="CAT-like_dom_sf"/>
</dbReference>
<dbReference type="PANTHER" id="PTHR28037:SF1">
    <property type="entry name" value="ALCOHOL O-ACETYLTRANSFERASE 1-RELATED"/>
    <property type="match status" value="1"/>
</dbReference>
<dbReference type="AlphaFoldDB" id="A0A8J5MU79"/>
<dbReference type="InterPro" id="IPR052058">
    <property type="entry name" value="Alcohol_O-acetyltransferase"/>
</dbReference>
<gene>
    <name evidence="1" type="ORF">Hamer_G028204</name>
</gene>
<sequence length="585" mass="66441">MFTIMRPAVRVWGVASSTPPPSTRRSFYLARTLGSYNSIPSFPPTSTSLSSVDVRELSEKARWLGLLNLNSRLYFEAHKVGVKHSSMLNNIITARPIHHQNMIDTLFHLCKPKEATSHIIDLNEQERTPRQSLMKITVSGQTYAPLCQLSPPELFEMMNVRFTSTHKCEKYWYTLSSRKIPILRVNIKPRGGQPWYYEDEHINLDFQVLEEGANPSEEFQKLSKEGLGTEDAPLMKVRMIPGVTDASCAFPEYNKDFPHQYAIIFFVHHSIMDGTSLAYMLQAFVEVLDSVLRGQSVDNTKQIGVFVSHQEITEKELLIEKMLNNDQGRLRELKQEVLACTKSPEILRGYPAPGGPNPTSHFLHREIQPERFHKIYLRCKQHGVTINTALQATVNTAIVELLKEAGIHDEDFNISVSNNTSLRRYMAKRPSPILGVHVYHTTQLVNVNRNVKDSFWNFAKIIGSDLKTLLTSEASLVQSVVRRMTLPPIDPTTYFRTPPPLTSDYLLTNMGDVSAMVGGDTHSVRVTGIYNVSEMHSSSVMCFHSTHTFRGRLFYTLSYASNYITHDTAERLVNMIFTILDEVSE</sequence>
<dbReference type="Gene3D" id="3.30.559.30">
    <property type="entry name" value="Nonribosomal peptide synthetase, condensation domain"/>
    <property type="match status" value="1"/>
</dbReference>
<evidence type="ECO:0008006" key="3">
    <source>
        <dbReference type="Google" id="ProtNLM"/>
    </source>
</evidence>
<keyword evidence="2" id="KW-1185">Reference proteome</keyword>
<proteinExistence type="predicted"/>
<reference evidence="1" key="1">
    <citation type="journal article" date="2021" name="Sci. Adv.">
        <title>The American lobster genome reveals insights on longevity, neural, and immune adaptations.</title>
        <authorList>
            <person name="Polinski J.M."/>
            <person name="Zimin A.V."/>
            <person name="Clark K.F."/>
            <person name="Kohn A.B."/>
            <person name="Sadowski N."/>
            <person name="Timp W."/>
            <person name="Ptitsyn A."/>
            <person name="Khanna P."/>
            <person name="Romanova D.Y."/>
            <person name="Williams P."/>
            <person name="Greenwood S.J."/>
            <person name="Moroz L.L."/>
            <person name="Walt D.R."/>
            <person name="Bodnar A.G."/>
        </authorList>
    </citation>
    <scope>NUCLEOTIDE SEQUENCE</scope>
    <source>
        <strain evidence="1">GMGI-L3</strain>
    </source>
</reference>
<dbReference type="PANTHER" id="PTHR28037">
    <property type="entry name" value="ALCOHOL O-ACETYLTRANSFERASE 1-RELATED"/>
    <property type="match status" value="1"/>
</dbReference>
<comment type="caution">
    <text evidence="1">The sequence shown here is derived from an EMBL/GenBank/DDBJ whole genome shotgun (WGS) entry which is preliminary data.</text>
</comment>
<protein>
    <recommendedName>
        <fullName evidence="3">Condensation domain-containing protein</fullName>
    </recommendedName>
</protein>
<accession>A0A8J5MU79</accession>
<organism evidence="1 2">
    <name type="scientific">Homarus americanus</name>
    <name type="common">American lobster</name>
    <dbReference type="NCBI Taxonomy" id="6706"/>
    <lineage>
        <taxon>Eukaryota</taxon>
        <taxon>Metazoa</taxon>
        <taxon>Ecdysozoa</taxon>
        <taxon>Arthropoda</taxon>
        <taxon>Crustacea</taxon>
        <taxon>Multicrustacea</taxon>
        <taxon>Malacostraca</taxon>
        <taxon>Eumalacostraca</taxon>
        <taxon>Eucarida</taxon>
        <taxon>Decapoda</taxon>
        <taxon>Pleocyemata</taxon>
        <taxon>Astacidea</taxon>
        <taxon>Nephropoidea</taxon>
        <taxon>Nephropidae</taxon>
        <taxon>Homarus</taxon>
    </lineage>
</organism>
<evidence type="ECO:0000313" key="1">
    <source>
        <dbReference type="EMBL" id="KAG7163806.1"/>
    </source>
</evidence>
<evidence type="ECO:0000313" key="2">
    <source>
        <dbReference type="Proteomes" id="UP000747542"/>
    </source>
</evidence>
<dbReference type="EMBL" id="JAHLQT010026225">
    <property type="protein sequence ID" value="KAG7163806.1"/>
    <property type="molecule type" value="Genomic_DNA"/>
</dbReference>
<dbReference type="Gene3D" id="3.30.559.10">
    <property type="entry name" value="Chloramphenicol acetyltransferase-like domain"/>
    <property type="match status" value="1"/>
</dbReference>
<dbReference type="SUPFAM" id="SSF52777">
    <property type="entry name" value="CoA-dependent acyltransferases"/>
    <property type="match status" value="2"/>
</dbReference>
<name>A0A8J5MU79_HOMAM</name>
<dbReference type="Proteomes" id="UP000747542">
    <property type="component" value="Unassembled WGS sequence"/>
</dbReference>